<evidence type="ECO:0000313" key="3">
    <source>
        <dbReference type="Proteomes" id="UP001295444"/>
    </source>
</evidence>
<feature type="region of interest" description="Disordered" evidence="1">
    <location>
        <begin position="1"/>
        <end position="20"/>
    </location>
</feature>
<reference evidence="2" key="1">
    <citation type="submission" date="2022-03" db="EMBL/GenBank/DDBJ databases">
        <authorList>
            <person name="Alioto T."/>
            <person name="Alioto T."/>
            <person name="Gomez Garrido J."/>
        </authorList>
    </citation>
    <scope>NUCLEOTIDE SEQUENCE</scope>
</reference>
<name>A0AAD1RWX0_PELCU</name>
<proteinExistence type="predicted"/>
<protein>
    <submittedName>
        <fullName evidence="2">Uncharacterized protein</fullName>
    </submittedName>
</protein>
<dbReference type="Proteomes" id="UP001295444">
    <property type="component" value="Chromosome 04"/>
</dbReference>
<gene>
    <name evidence="2" type="ORF">PECUL_23A043608</name>
</gene>
<sequence length="156" mass="16900">MPSDKDASEPSQVGFDAPSGASGDGAVFSAEFDASAEIQTLIDNSTSKAMTKTIMSAMGVMSDSLSQTFAQTWIQAQRSVQLTTTQALPLTTPVHPHYGHKTLAKVKHFSILQMGSFTPVTDGAINVPLRKRATSREKSARLWKRAKAQLVRSQQY</sequence>
<accession>A0AAD1RWX0</accession>
<dbReference type="AlphaFoldDB" id="A0AAD1RWX0"/>
<dbReference type="EMBL" id="OW240915">
    <property type="protein sequence ID" value="CAH2282846.1"/>
    <property type="molecule type" value="Genomic_DNA"/>
</dbReference>
<keyword evidence="3" id="KW-1185">Reference proteome</keyword>
<organism evidence="2 3">
    <name type="scientific">Pelobates cultripes</name>
    <name type="common">Western spadefoot toad</name>
    <dbReference type="NCBI Taxonomy" id="61616"/>
    <lineage>
        <taxon>Eukaryota</taxon>
        <taxon>Metazoa</taxon>
        <taxon>Chordata</taxon>
        <taxon>Craniata</taxon>
        <taxon>Vertebrata</taxon>
        <taxon>Euteleostomi</taxon>
        <taxon>Amphibia</taxon>
        <taxon>Batrachia</taxon>
        <taxon>Anura</taxon>
        <taxon>Pelobatoidea</taxon>
        <taxon>Pelobatidae</taxon>
        <taxon>Pelobates</taxon>
    </lineage>
</organism>
<evidence type="ECO:0000256" key="1">
    <source>
        <dbReference type="SAM" id="MobiDB-lite"/>
    </source>
</evidence>
<evidence type="ECO:0000313" key="2">
    <source>
        <dbReference type="EMBL" id="CAH2282846.1"/>
    </source>
</evidence>